<dbReference type="Pfam" id="PF02643">
    <property type="entry name" value="DUF192"/>
    <property type="match status" value="1"/>
</dbReference>
<accession>A0A444VS03</accession>
<dbReference type="Gene3D" id="2.60.120.1140">
    <property type="entry name" value="Protein of unknown function DUF192"/>
    <property type="match status" value="1"/>
</dbReference>
<gene>
    <name evidence="1" type="ORF">DN53_04100</name>
</gene>
<keyword evidence="2" id="KW-1185">Reference proteome</keyword>
<evidence type="ECO:0000313" key="2">
    <source>
        <dbReference type="Proteomes" id="UP000290261"/>
    </source>
</evidence>
<dbReference type="EMBL" id="JJMP01000001">
    <property type="protein sequence ID" value="RYC53410.1"/>
    <property type="molecule type" value="Genomic_DNA"/>
</dbReference>
<sequence length="160" mass="18349">MIMRYLSIVLFVLTVISCKTQNKKEIKTATIEFKKEGELSILQRETDSLLVHFDIEIADTDYETQTGLMYRESMEQNQGMLFIFPDVAMHYFYMKNTEIPLDIIYIDDARKIASFQKNARPNDETSLSSEVPIKYVLEVNAGLSDTLGIQVGDSIAFTKK</sequence>
<dbReference type="PROSITE" id="PS51257">
    <property type="entry name" value="PROKAR_LIPOPROTEIN"/>
    <property type="match status" value="1"/>
</dbReference>
<dbReference type="InterPro" id="IPR003795">
    <property type="entry name" value="DUF192"/>
</dbReference>
<proteinExistence type="predicted"/>
<dbReference type="AlphaFoldDB" id="A0A444VS03"/>
<dbReference type="PANTHER" id="PTHR37953">
    <property type="entry name" value="UPF0127 PROTEIN MJ1496"/>
    <property type="match status" value="1"/>
</dbReference>
<dbReference type="InterPro" id="IPR038695">
    <property type="entry name" value="Saro_0823-like_sf"/>
</dbReference>
<evidence type="ECO:0008006" key="3">
    <source>
        <dbReference type="Google" id="ProtNLM"/>
    </source>
</evidence>
<reference evidence="1 2" key="1">
    <citation type="submission" date="2014-04" db="EMBL/GenBank/DDBJ databases">
        <title>Whole genome of Muricauda olearia.</title>
        <authorList>
            <person name="Zhang X.-H."/>
            <person name="Tang K."/>
        </authorList>
    </citation>
    <scope>NUCLEOTIDE SEQUENCE [LARGE SCALE GENOMIC DNA]</scope>
    <source>
        <strain evidence="1 2">Th120</strain>
    </source>
</reference>
<comment type="caution">
    <text evidence="1">The sequence shown here is derived from an EMBL/GenBank/DDBJ whole genome shotgun (WGS) entry which is preliminary data.</text>
</comment>
<name>A0A444VS03_9FLAO</name>
<dbReference type="PANTHER" id="PTHR37953:SF1">
    <property type="entry name" value="UPF0127 PROTEIN MJ1496"/>
    <property type="match status" value="1"/>
</dbReference>
<protein>
    <recommendedName>
        <fullName evidence="3">DUF192 domain-containing protein</fullName>
    </recommendedName>
</protein>
<dbReference type="Proteomes" id="UP000290261">
    <property type="component" value="Unassembled WGS sequence"/>
</dbReference>
<organism evidence="1 2">
    <name type="scientific">Flagellimonas olearia</name>
    <dbReference type="NCBI Taxonomy" id="552546"/>
    <lineage>
        <taxon>Bacteria</taxon>
        <taxon>Pseudomonadati</taxon>
        <taxon>Bacteroidota</taxon>
        <taxon>Flavobacteriia</taxon>
        <taxon>Flavobacteriales</taxon>
        <taxon>Flavobacteriaceae</taxon>
        <taxon>Flagellimonas</taxon>
    </lineage>
</organism>
<evidence type="ECO:0000313" key="1">
    <source>
        <dbReference type="EMBL" id="RYC53410.1"/>
    </source>
</evidence>